<keyword evidence="3" id="KW-1185">Reference proteome</keyword>
<keyword evidence="1" id="KW-0812">Transmembrane</keyword>
<dbReference type="Pfam" id="PF11271">
    <property type="entry name" value="PorA"/>
    <property type="match status" value="1"/>
</dbReference>
<gene>
    <name evidence="2" type="ORF">ACFPUZ_11010</name>
</gene>
<accession>A0ABW1QEG0</accession>
<dbReference type="EMBL" id="JBHSQE010000009">
    <property type="protein sequence ID" value="MFC6147328.1"/>
    <property type="molecule type" value="Genomic_DNA"/>
</dbReference>
<dbReference type="InterPro" id="IPR021424">
    <property type="entry name" value="PorA"/>
</dbReference>
<keyword evidence="1" id="KW-0472">Membrane</keyword>
<name>A0ABW1QEG0_9CORY</name>
<sequence length="311" mass="34245">MLPTSRLLSFLLLGVGVALLVAGLVAPRFLPEDARLPLDLGATTYSLTDAEAQTRLPDGRVVTSPVTHQLHMEIQNPADEHSATVRVGETLMRDSQQQDLDRLLSAEVWSFGVDRRTGEFTTPATLSNQLASPVSTVEVEGVWLKFPTDAQQGTYEVFDPTLRATRPAEFAEELEMNGRTVHRYRQEIAPTDLAGLYESPFHLMEFEDGVSGHRHYAATRDLLVDKQSGLVVEIREDVDSYYATPEGEKREQNLLFAGRMSQEQIDAHLADASDIRDPGTADMIRWVVVAAGGLLALLGLAGAFGAFGRRR</sequence>
<evidence type="ECO:0000313" key="2">
    <source>
        <dbReference type="EMBL" id="MFC6147328.1"/>
    </source>
</evidence>
<proteinExistence type="predicted"/>
<comment type="caution">
    <text evidence="2">The sequence shown here is derived from an EMBL/GenBank/DDBJ whole genome shotgun (WGS) entry which is preliminary data.</text>
</comment>
<dbReference type="Proteomes" id="UP001596244">
    <property type="component" value="Unassembled WGS sequence"/>
</dbReference>
<organism evidence="2 3">
    <name type="scientific">Corynebacterium nasicanis</name>
    <dbReference type="NCBI Taxonomy" id="1448267"/>
    <lineage>
        <taxon>Bacteria</taxon>
        <taxon>Bacillati</taxon>
        <taxon>Actinomycetota</taxon>
        <taxon>Actinomycetes</taxon>
        <taxon>Mycobacteriales</taxon>
        <taxon>Corynebacteriaceae</taxon>
        <taxon>Corynebacterium</taxon>
    </lineage>
</organism>
<evidence type="ECO:0000313" key="3">
    <source>
        <dbReference type="Proteomes" id="UP001596244"/>
    </source>
</evidence>
<dbReference type="RefSeq" id="WP_377001947.1">
    <property type="nucleotide sequence ID" value="NZ_JBHSQE010000009.1"/>
</dbReference>
<reference evidence="3" key="1">
    <citation type="journal article" date="2019" name="Int. J. Syst. Evol. Microbiol.">
        <title>The Global Catalogue of Microorganisms (GCM) 10K type strain sequencing project: providing services to taxonomists for standard genome sequencing and annotation.</title>
        <authorList>
            <consortium name="The Broad Institute Genomics Platform"/>
            <consortium name="The Broad Institute Genome Sequencing Center for Infectious Disease"/>
            <person name="Wu L."/>
            <person name="Ma J."/>
        </authorList>
    </citation>
    <scope>NUCLEOTIDE SEQUENCE [LARGE SCALE GENOMIC DNA]</scope>
    <source>
        <strain evidence="3">CCUG 51943</strain>
    </source>
</reference>
<protein>
    <submittedName>
        <fullName evidence="2">DUF3068 domain-containing protein</fullName>
    </submittedName>
</protein>
<evidence type="ECO:0000256" key="1">
    <source>
        <dbReference type="SAM" id="Phobius"/>
    </source>
</evidence>
<feature type="transmembrane region" description="Helical" evidence="1">
    <location>
        <begin position="283"/>
        <end position="307"/>
    </location>
</feature>
<keyword evidence="1" id="KW-1133">Transmembrane helix</keyword>